<evidence type="ECO:0000313" key="1">
    <source>
        <dbReference type="EMBL" id="AMM53951.1"/>
    </source>
</evidence>
<dbReference type="KEGG" id="pyc:TQ32_05250"/>
<reference evidence="1 2" key="2">
    <citation type="journal article" date="2016" name="Int. J. Syst. Evol. Microbiol.">
        <title>Pyrococcus kukulkanii sp. nov., a hyperthermophilic, piezophilic archaeon isolated from a deep-sea hydrothermal vent.</title>
        <authorList>
            <person name="Callac N."/>
            <person name="Oger P."/>
            <person name="Lesongeur F."/>
            <person name="Rattray J.E."/>
            <person name="Vannier P."/>
            <person name="Michoud G."/>
            <person name="Beauverger M."/>
            <person name="Gayet N."/>
            <person name="Rouxel O."/>
            <person name="Jebbar M."/>
            <person name="Godfroy A."/>
        </authorList>
    </citation>
    <scope>NUCLEOTIDE SEQUENCE [LARGE SCALE GENOMIC DNA]</scope>
    <source>
        <strain evidence="1 2">NCB100</strain>
    </source>
</reference>
<organism evidence="1 2">
    <name type="scientific">Pyrococcus kukulkanii</name>
    <dbReference type="NCBI Taxonomy" id="1609559"/>
    <lineage>
        <taxon>Archaea</taxon>
        <taxon>Methanobacteriati</taxon>
        <taxon>Methanobacteriota</taxon>
        <taxon>Thermococci</taxon>
        <taxon>Thermococcales</taxon>
        <taxon>Thermococcaceae</taxon>
        <taxon>Pyrococcus</taxon>
    </lineage>
</organism>
<evidence type="ECO:0000313" key="2">
    <source>
        <dbReference type="Proteomes" id="UP000070587"/>
    </source>
</evidence>
<reference evidence="2" key="1">
    <citation type="submission" date="2015-02" db="EMBL/GenBank/DDBJ databases">
        <title>Pyrococcus kukulkanii sp. nov., a novel hyperthermophilic archaeon isolated from a deep-sea hydrothermal vent at the Guaymas Basin.</title>
        <authorList>
            <person name="Oger P.M."/>
            <person name="Callac N."/>
            <person name="Jebbar M."/>
            <person name="Godfroy A."/>
        </authorList>
    </citation>
    <scope>NUCLEOTIDE SEQUENCE [LARGE SCALE GENOMIC DNA]</scope>
    <source>
        <strain evidence="2">NCB100</strain>
    </source>
</reference>
<dbReference type="Proteomes" id="UP000070587">
    <property type="component" value="Chromosome"/>
</dbReference>
<dbReference type="STRING" id="1609559.TQ32_05250"/>
<dbReference type="AlphaFoldDB" id="A0A127B9B0"/>
<proteinExistence type="predicted"/>
<accession>A0A127B9B0</accession>
<name>A0A127B9B0_9EURY</name>
<gene>
    <name evidence="1" type="ORF">TQ32_05250</name>
</gene>
<protein>
    <submittedName>
        <fullName evidence="1">Uncharacterized protein</fullName>
    </submittedName>
</protein>
<dbReference type="EMBL" id="CP010835">
    <property type="protein sequence ID" value="AMM53951.1"/>
    <property type="molecule type" value="Genomic_DNA"/>
</dbReference>
<sequence>MFSNWIWLASSSSLEVSLPEEVLKMIKKEAKRGRRVLIPVIKKSKYNLLNTLSIFGAGDHFGHPGKTPALS</sequence>